<dbReference type="Proteomes" id="UP000677228">
    <property type="component" value="Unassembled WGS sequence"/>
</dbReference>
<protein>
    <submittedName>
        <fullName evidence="2">Uncharacterized protein</fullName>
    </submittedName>
</protein>
<feature type="region of interest" description="Disordered" evidence="1">
    <location>
        <begin position="35"/>
        <end position="100"/>
    </location>
</feature>
<name>A0A8S2G844_9BILA</name>
<proteinExistence type="predicted"/>
<dbReference type="EMBL" id="CAJNOK010063886">
    <property type="protein sequence ID" value="CAF1645201.1"/>
    <property type="molecule type" value="Genomic_DNA"/>
</dbReference>
<evidence type="ECO:0000313" key="2">
    <source>
        <dbReference type="EMBL" id="CAF1645201.1"/>
    </source>
</evidence>
<feature type="compositionally biased region" description="Polar residues" evidence="1">
    <location>
        <begin position="75"/>
        <end position="94"/>
    </location>
</feature>
<reference evidence="2" key="1">
    <citation type="submission" date="2021-02" db="EMBL/GenBank/DDBJ databases">
        <authorList>
            <person name="Nowell W R."/>
        </authorList>
    </citation>
    <scope>NUCLEOTIDE SEQUENCE</scope>
</reference>
<organism evidence="2 4">
    <name type="scientific">Didymodactylos carnosus</name>
    <dbReference type="NCBI Taxonomy" id="1234261"/>
    <lineage>
        <taxon>Eukaryota</taxon>
        <taxon>Metazoa</taxon>
        <taxon>Spiralia</taxon>
        <taxon>Gnathifera</taxon>
        <taxon>Rotifera</taxon>
        <taxon>Eurotatoria</taxon>
        <taxon>Bdelloidea</taxon>
        <taxon>Philodinida</taxon>
        <taxon>Philodinidae</taxon>
        <taxon>Didymodactylos</taxon>
    </lineage>
</organism>
<gene>
    <name evidence="2" type="ORF">OVA965_LOCUS44509</name>
    <name evidence="3" type="ORF">TMI583_LOCUS47350</name>
</gene>
<evidence type="ECO:0000313" key="3">
    <source>
        <dbReference type="EMBL" id="CAF4485919.1"/>
    </source>
</evidence>
<dbReference type="AlphaFoldDB" id="A0A8S2G844"/>
<comment type="caution">
    <text evidence="2">The sequence shown here is derived from an EMBL/GenBank/DDBJ whole genome shotgun (WGS) entry which is preliminary data.</text>
</comment>
<feature type="compositionally biased region" description="Acidic residues" evidence="1">
    <location>
        <begin position="47"/>
        <end position="63"/>
    </location>
</feature>
<dbReference type="EMBL" id="CAJOBA010091342">
    <property type="protein sequence ID" value="CAF4485919.1"/>
    <property type="molecule type" value="Genomic_DNA"/>
</dbReference>
<accession>A0A8S2G844</accession>
<evidence type="ECO:0000313" key="4">
    <source>
        <dbReference type="Proteomes" id="UP000677228"/>
    </source>
</evidence>
<evidence type="ECO:0000256" key="1">
    <source>
        <dbReference type="SAM" id="MobiDB-lite"/>
    </source>
</evidence>
<sequence length="100" mass="11744">MVAIEMEQLKENGKFVFDSTEFLKSGQIGSYFSNVKRQRQNKKVEEYRDEDDEEFEDEQTEEDADRRIKLRDAVHNTNQLARSTSPKRQLSTPEVVNVCL</sequence>
<feature type="compositionally biased region" description="Basic and acidic residues" evidence="1">
    <location>
        <begin position="64"/>
        <end position="74"/>
    </location>
</feature>
<dbReference type="Proteomes" id="UP000682733">
    <property type="component" value="Unassembled WGS sequence"/>
</dbReference>